<keyword evidence="4" id="KW-1185">Reference proteome</keyword>
<reference evidence="3 4" key="1">
    <citation type="submission" date="2016-10" db="EMBL/GenBank/DDBJ databases">
        <title>Draft genome sequence of Coniochaeta ligniaria NRRL30616, a lignocellulolytic fungus for bioabatement of inhibitors in plant biomass hydrolysates.</title>
        <authorList>
            <consortium name="DOE Joint Genome Institute"/>
            <person name="Jimenez D.J."/>
            <person name="Hector R.E."/>
            <person name="Riley R."/>
            <person name="Sun H."/>
            <person name="Grigoriev I.V."/>
            <person name="Van Elsas J.D."/>
            <person name="Nichols N.N."/>
        </authorList>
    </citation>
    <scope>NUCLEOTIDE SEQUENCE [LARGE SCALE GENOMIC DNA]</scope>
    <source>
        <strain evidence="3 4">NRRL 30616</strain>
    </source>
</reference>
<feature type="domain" description="CHAT" evidence="2">
    <location>
        <begin position="888"/>
        <end position="1328"/>
    </location>
</feature>
<dbReference type="Pfam" id="PF12770">
    <property type="entry name" value="CHAT"/>
    <property type="match status" value="1"/>
</dbReference>
<feature type="region of interest" description="Disordered" evidence="1">
    <location>
        <begin position="1"/>
        <end position="39"/>
    </location>
</feature>
<evidence type="ECO:0000313" key="4">
    <source>
        <dbReference type="Proteomes" id="UP000182658"/>
    </source>
</evidence>
<evidence type="ECO:0000313" key="3">
    <source>
        <dbReference type="EMBL" id="OIW23725.1"/>
    </source>
</evidence>
<sequence>MAPEGKPDPKGQKRAGQPFGQPGRTAASGSSSTHGNGNDIEEALKRMPQAELLRFADRFAEVTAQRSAAGDLESGLATALFRLLRCGSGGEETDRIVSDILSTTDRAIEASAPGTRLRARALLTRAVAQGVKIRYLSGADAEKEALVDSTILAFEDVQAAAGALGPMEISMLHAEMRRAKESKAALHSVRRHLDEAIDACRASLAAGPDDSSESRSEKLDDAVRLLCRRILLPSCQPGDLDEAIKYSEEWLELADISRAAGRGAATQRPDKPKWLDCLTIGSLYARRYGAKGAEPDLRGALGCHRRAALSDAESSQLWDEPTRLARYLHLLDDGLRTLDPRSEFLPDLNLAISRATMKLSPTLLHDPTGGGLVDALIAAHVVRCTYVGGNEPLDEFAALKKWLDSMSNIYDYRCQAICGLATALFERFITTGRPEDIAQAVAVSEEGVRLFSNDPRAALIFGVALMASPLASPTERDETYQAQVARAADLLESHVSLGEQRPDKTKISPSYVLTLLLVRKYELSQDVADLTRRIRFLSKFAEANPDREVVLQNLSDSLLDRFEVDEEKYCGDLDECIRIGAAVIALPVGDTDTRVDSLIHLGVKYRTRFRRSGDSHDKNRAISCFRTAYEDEDAMELQHIEAGIELSKELEGPGGWDEAARVLTHCVSLVPELGSRVSGLEVRESLLEKFPHMTTSCAAVIMNAADEAEQQGREPTFPHVSALEYLEMGCSVMSALAIEEAELETVRHRYPDLARRFEAARKAMHDLAPVLEKRLFLGIVSQRPRLADDHKQRRQQAQTHYHNVLQEIHAKAGLRHVFKHPTIRDMMEAAGDGAIVVINFNIIRTDAFLIRRHQCSSIRLPGAEQEEIGDLLRMLKSDAGLLAFVLWAIWTRVAEPILDCLGFTGPPAPGEKWPRVWWVMTGMFRILPIHALGDHVPDSTSSVMDRVMSSYSSSVRWLIHSRRLARFAKRQQPEAPDTSAAPTTQTALLVAMPTTPAGPQGEQIQPLSHARREIEQVEATLKGRAGFTTVHLPENRRSHCLKQLQACNIFHFAGHGDVISGAPSQSRLLLDDWASEPLTIRDLAGIQALSEAEAAAASAAGGKERKSTQQAGPGLPFLAYLSACETASDRSSKLGDEGFHMAMGMQLAGFRHVIGAIWPVWDVYCIQVATGFYQSLPDGPISDDAVCLALHQSIRAMRQRDYDRRARALEPNGKGRSEDVSGQTEAAAGAAGSRRARDAADADMDTAVDDDDAEAATRLASVAAEVLGGHVVRSGGPTRLTHAFELDDDDDDASCDGDARDGKLTELKARKWNPWIKPVYWASYVHYGI</sequence>
<dbReference type="InParanoid" id="A0A1J7I8F2"/>
<feature type="compositionally biased region" description="Polar residues" evidence="1">
    <location>
        <begin position="27"/>
        <end position="36"/>
    </location>
</feature>
<feature type="compositionally biased region" description="Basic and acidic residues" evidence="1">
    <location>
        <begin position="1208"/>
        <end position="1219"/>
    </location>
</feature>
<organism evidence="3 4">
    <name type="scientific">Coniochaeta ligniaria NRRL 30616</name>
    <dbReference type="NCBI Taxonomy" id="1408157"/>
    <lineage>
        <taxon>Eukaryota</taxon>
        <taxon>Fungi</taxon>
        <taxon>Dikarya</taxon>
        <taxon>Ascomycota</taxon>
        <taxon>Pezizomycotina</taxon>
        <taxon>Sordariomycetes</taxon>
        <taxon>Sordariomycetidae</taxon>
        <taxon>Coniochaetales</taxon>
        <taxon>Coniochaetaceae</taxon>
        <taxon>Coniochaeta</taxon>
    </lineage>
</organism>
<name>A0A1J7I8F2_9PEZI</name>
<dbReference type="OrthoDB" id="9991317at2759"/>
<evidence type="ECO:0000259" key="2">
    <source>
        <dbReference type="Pfam" id="PF12770"/>
    </source>
</evidence>
<proteinExistence type="predicted"/>
<dbReference type="Proteomes" id="UP000182658">
    <property type="component" value="Unassembled WGS sequence"/>
</dbReference>
<dbReference type="InterPro" id="IPR024983">
    <property type="entry name" value="CHAT_dom"/>
</dbReference>
<feature type="compositionally biased region" description="Basic and acidic residues" evidence="1">
    <location>
        <begin position="1"/>
        <end position="11"/>
    </location>
</feature>
<evidence type="ECO:0000256" key="1">
    <source>
        <dbReference type="SAM" id="MobiDB-lite"/>
    </source>
</evidence>
<dbReference type="STRING" id="1408157.A0A1J7I8F2"/>
<dbReference type="EMBL" id="KV875106">
    <property type="protein sequence ID" value="OIW23725.1"/>
    <property type="molecule type" value="Genomic_DNA"/>
</dbReference>
<protein>
    <recommendedName>
        <fullName evidence="2">CHAT domain-containing protein</fullName>
    </recommendedName>
</protein>
<accession>A0A1J7I8F2</accession>
<gene>
    <name evidence="3" type="ORF">CONLIGDRAFT_141281</name>
</gene>
<feature type="region of interest" description="Disordered" evidence="1">
    <location>
        <begin position="1208"/>
        <end position="1244"/>
    </location>
</feature>